<name>D2PU47_KRIFD</name>
<evidence type="ECO:0000313" key="3">
    <source>
        <dbReference type="EMBL" id="ADB35098.1"/>
    </source>
</evidence>
<feature type="transmembrane region" description="Helical" evidence="2">
    <location>
        <begin position="45"/>
        <end position="66"/>
    </location>
</feature>
<organism evidence="3 4">
    <name type="scientific">Kribbella flavida (strain DSM 17836 / JCM 10339 / NBRC 14399)</name>
    <dbReference type="NCBI Taxonomy" id="479435"/>
    <lineage>
        <taxon>Bacteria</taxon>
        <taxon>Bacillati</taxon>
        <taxon>Actinomycetota</taxon>
        <taxon>Actinomycetes</taxon>
        <taxon>Propionibacteriales</taxon>
        <taxon>Kribbellaceae</taxon>
        <taxon>Kribbella</taxon>
    </lineage>
</organism>
<feature type="region of interest" description="Disordered" evidence="1">
    <location>
        <begin position="73"/>
        <end position="113"/>
    </location>
</feature>
<reference evidence="3 4" key="2">
    <citation type="journal article" date="2010" name="Stand. Genomic Sci.">
        <title>Complete genome sequence of Kribbella flavida type strain (IFO 14399).</title>
        <authorList>
            <person name="Pukall R."/>
            <person name="Lapidus A."/>
            <person name="Glavina Del Rio T."/>
            <person name="Copeland A."/>
            <person name="Tice H."/>
            <person name="Cheng J.-F."/>
            <person name="Lucas S."/>
            <person name="Chen F."/>
            <person name="Nolan M."/>
            <person name="LaButti K."/>
            <person name="Pati A."/>
            <person name="Ivanova N."/>
            <person name="Mavrommatis K."/>
            <person name="Mikhailova N."/>
            <person name="Pitluck S."/>
            <person name="Bruce D."/>
            <person name="Goodwin L."/>
            <person name="Land M."/>
            <person name="Hauser L."/>
            <person name="Chang Y.-J."/>
            <person name="Jeffries C.D."/>
            <person name="Chen A."/>
            <person name="Palaniappan K."/>
            <person name="Chain P."/>
            <person name="Rohde M."/>
            <person name="Goeker M."/>
            <person name="Bristow J."/>
            <person name="Eisen J.A."/>
            <person name="Markowitz V."/>
            <person name="Hugenholtz P."/>
            <person name="Kyrpides N.C."/>
            <person name="Klenk H.-P."/>
            <person name="Brettin T."/>
        </authorList>
    </citation>
    <scope>NUCLEOTIDE SEQUENCE [LARGE SCALE GENOMIC DNA]</scope>
    <source>
        <strain evidence="4">DSM 17836 / JCM 10339 / NBRC 14399</strain>
    </source>
</reference>
<dbReference type="HOGENOM" id="CLU_1132437_0_0_11"/>
<reference evidence="4" key="1">
    <citation type="submission" date="2009-09" db="EMBL/GenBank/DDBJ databases">
        <title>The complete genome of Kribbella flavida DSM 17836.</title>
        <authorList>
            <consortium name="US DOE Joint Genome Institute (JGI-PGF)"/>
            <person name="Lucas S."/>
            <person name="Copeland A."/>
            <person name="Lapidus A."/>
            <person name="Glavina del Rio T."/>
            <person name="Dalin E."/>
            <person name="Tice H."/>
            <person name="Bruce D."/>
            <person name="Goodwin L."/>
            <person name="Pitluck S."/>
            <person name="Kyrpides N."/>
            <person name="Mavromatis K."/>
            <person name="Ivanova N."/>
            <person name="Saunders E."/>
            <person name="Brettin T."/>
            <person name="Detter J.C."/>
            <person name="Han C."/>
            <person name="Larimer F."/>
            <person name="Land M."/>
            <person name="Hauser L."/>
            <person name="Markowitz V."/>
            <person name="Cheng J.-F."/>
            <person name="Hugenholtz P."/>
            <person name="Woyke T."/>
            <person name="Wu D."/>
            <person name="Pukall R."/>
            <person name="Klenk H.-P."/>
            <person name="Eisen J.A."/>
        </authorList>
    </citation>
    <scope>NUCLEOTIDE SEQUENCE [LARGE SCALE GENOMIC DNA]</scope>
    <source>
        <strain evidence="4">DSM 17836 / JCM 10339 / NBRC 14399</strain>
    </source>
</reference>
<dbReference type="STRING" id="479435.Kfla_6095"/>
<keyword evidence="2" id="KW-0472">Membrane</keyword>
<evidence type="ECO:0000256" key="2">
    <source>
        <dbReference type="SAM" id="Phobius"/>
    </source>
</evidence>
<feature type="compositionally biased region" description="Low complexity" evidence="1">
    <location>
        <begin position="73"/>
        <end position="86"/>
    </location>
</feature>
<gene>
    <name evidence="3" type="ordered locus">Kfla_6095</name>
</gene>
<keyword evidence="2" id="KW-0812">Transmembrane</keyword>
<dbReference type="AlphaFoldDB" id="D2PU47"/>
<evidence type="ECO:0000256" key="1">
    <source>
        <dbReference type="SAM" id="MobiDB-lite"/>
    </source>
</evidence>
<sequence length="245" mass="25824">MPDQEEELGPTLADAFQTMADGVRELRDRGLAAEARRRVRRRRQAVFGGSAAMVVAVAIGGVWSAIGDGSPVDTATSGSAADSSAGRENPESSPGGSCAEQHPILSGDLAPSPSAGLDLETPVSGLLACRYRLTPGATTLLGAGVFDATTAQRVVDAIKVLPERNPDLPVFKCTPERARPTEAIVLRFDTRQGPREVWVQYDGCATAGFLTGTRTYGLYAAPLQLFLTGSLRPTGGVYLDHLKGW</sequence>
<keyword evidence="2" id="KW-1133">Transmembrane helix</keyword>
<dbReference type="OrthoDB" id="3824986at2"/>
<proteinExistence type="predicted"/>
<accession>D2PU47</accession>
<protein>
    <submittedName>
        <fullName evidence="3">Uncharacterized protein</fullName>
    </submittedName>
</protein>
<dbReference type="EMBL" id="CP001736">
    <property type="protein sequence ID" value="ADB35098.1"/>
    <property type="molecule type" value="Genomic_DNA"/>
</dbReference>
<dbReference type="KEGG" id="kfl:Kfla_6095"/>
<dbReference type="RefSeq" id="WP_012923652.1">
    <property type="nucleotide sequence ID" value="NC_013729.1"/>
</dbReference>
<keyword evidence="4" id="KW-1185">Reference proteome</keyword>
<dbReference type="Proteomes" id="UP000007967">
    <property type="component" value="Chromosome"/>
</dbReference>
<evidence type="ECO:0000313" key="4">
    <source>
        <dbReference type="Proteomes" id="UP000007967"/>
    </source>
</evidence>